<feature type="compositionally biased region" description="Acidic residues" evidence="2">
    <location>
        <begin position="602"/>
        <end position="613"/>
    </location>
</feature>
<feature type="region of interest" description="Disordered" evidence="2">
    <location>
        <begin position="127"/>
        <end position="527"/>
    </location>
</feature>
<dbReference type="RefSeq" id="XP_006695151.1">
    <property type="nucleotide sequence ID" value="XM_006695088.1"/>
</dbReference>
<feature type="compositionally biased region" description="Basic and acidic residues" evidence="2">
    <location>
        <begin position="819"/>
        <end position="832"/>
    </location>
</feature>
<evidence type="ECO:0000313" key="3">
    <source>
        <dbReference type="EMBL" id="EGS19329.1"/>
    </source>
</evidence>
<feature type="region of interest" description="Disordered" evidence="2">
    <location>
        <begin position="28"/>
        <end position="55"/>
    </location>
</feature>
<feature type="region of interest" description="Disordered" evidence="2">
    <location>
        <begin position="597"/>
        <end position="691"/>
    </location>
</feature>
<dbReference type="PANTHER" id="PTHR38701:SF1">
    <property type="entry name" value="UP-REGULATED DURING SEPTATION PROTEIN 1 DOMAIN-CONTAINING PROTEIN"/>
    <property type="match status" value="1"/>
</dbReference>
<dbReference type="eggNOG" id="ENOG502SDCC">
    <property type="taxonomic scope" value="Eukaryota"/>
</dbReference>
<organism evidence="4">
    <name type="scientific">Chaetomium thermophilum (strain DSM 1495 / CBS 144.50 / IMI 039719)</name>
    <name type="common">Thermochaetoides thermophila</name>
    <dbReference type="NCBI Taxonomy" id="759272"/>
    <lineage>
        <taxon>Eukaryota</taxon>
        <taxon>Fungi</taxon>
        <taxon>Dikarya</taxon>
        <taxon>Ascomycota</taxon>
        <taxon>Pezizomycotina</taxon>
        <taxon>Sordariomycetes</taxon>
        <taxon>Sordariomycetidae</taxon>
        <taxon>Sordariales</taxon>
        <taxon>Chaetomiaceae</taxon>
        <taxon>Thermochaetoides</taxon>
    </lineage>
</organism>
<dbReference type="HOGENOM" id="CLU_012103_0_1_1"/>
<feature type="coiled-coil region" evidence="1">
    <location>
        <begin position="539"/>
        <end position="573"/>
    </location>
</feature>
<feature type="compositionally biased region" description="Low complexity" evidence="2">
    <location>
        <begin position="127"/>
        <end position="140"/>
    </location>
</feature>
<keyword evidence="4" id="KW-1185">Reference proteome</keyword>
<feature type="compositionally biased region" description="Polar residues" evidence="2">
    <location>
        <begin position="180"/>
        <end position="189"/>
    </location>
</feature>
<evidence type="ECO:0000313" key="4">
    <source>
        <dbReference type="Proteomes" id="UP000008066"/>
    </source>
</evidence>
<dbReference type="GeneID" id="18258824"/>
<feature type="compositionally biased region" description="Polar residues" evidence="2">
    <location>
        <begin position="318"/>
        <end position="332"/>
    </location>
</feature>
<feature type="compositionally biased region" description="Low complexity" evidence="2">
    <location>
        <begin position="288"/>
        <end position="317"/>
    </location>
</feature>
<feature type="compositionally biased region" description="Low complexity" evidence="2">
    <location>
        <begin position="459"/>
        <end position="480"/>
    </location>
</feature>
<feature type="region of interest" description="Disordered" evidence="2">
    <location>
        <begin position="773"/>
        <end position="853"/>
    </location>
</feature>
<dbReference type="EMBL" id="GL988044">
    <property type="protein sequence ID" value="EGS19329.1"/>
    <property type="molecule type" value="Genomic_DNA"/>
</dbReference>
<feature type="coiled-coil region" evidence="1">
    <location>
        <begin position="692"/>
        <end position="722"/>
    </location>
</feature>
<feature type="compositionally biased region" description="Acidic residues" evidence="2">
    <location>
        <begin position="622"/>
        <end position="636"/>
    </location>
</feature>
<evidence type="ECO:0000256" key="2">
    <source>
        <dbReference type="SAM" id="MobiDB-lite"/>
    </source>
</evidence>
<proteinExistence type="predicted"/>
<dbReference type="AlphaFoldDB" id="G0SAU9"/>
<protein>
    <submittedName>
        <fullName evidence="3">Uncharacterized protein</fullName>
    </submittedName>
</protein>
<dbReference type="OrthoDB" id="2555519at2759"/>
<name>G0SAU9_CHATD</name>
<evidence type="ECO:0000256" key="1">
    <source>
        <dbReference type="SAM" id="Coils"/>
    </source>
</evidence>
<gene>
    <name evidence="3" type="ORF">CTHT_0047860</name>
</gene>
<dbReference type="KEGG" id="cthr:CTHT_0047860"/>
<dbReference type="PANTHER" id="PTHR38701">
    <property type="entry name" value="CHROMOSOME 8, WHOLE GENOME SHOTGUN SEQUENCE"/>
    <property type="match status" value="1"/>
</dbReference>
<dbReference type="OMA" id="EYSVHVN"/>
<feature type="compositionally biased region" description="Polar residues" evidence="2">
    <location>
        <begin position="400"/>
        <end position="430"/>
    </location>
</feature>
<dbReference type="Proteomes" id="UP000008066">
    <property type="component" value="Unassembled WGS sequence"/>
</dbReference>
<feature type="compositionally biased region" description="Low complexity" evidence="2">
    <location>
        <begin position="674"/>
        <end position="683"/>
    </location>
</feature>
<reference evidence="3 4" key="1">
    <citation type="journal article" date="2011" name="Cell">
        <title>Insight into structure and assembly of the nuclear pore complex by utilizing the genome of a eukaryotic thermophile.</title>
        <authorList>
            <person name="Amlacher S."/>
            <person name="Sarges P."/>
            <person name="Flemming D."/>
            <person name="van Noort V."/>
            <person name="Kunze R."/>
            <person name="Devos D.P."/>
            <person name="Arumugam M."/>
            <person name="Bork P."/>
            <person name="Hurt E."/>
        </authorList>
    </citation>
    <scope>NUCLEOTIDE SEQUENCE [LARGE SCALE GENOMIC DNA]</scope>
    <source>
        <strain evidence="4">DSM 1495 / CBS 144.50 / IMI 039719</strain>
    </source>
</reference>
<feature type="compositionally biased region" description="Acidic residues" evidence="2">
    <location>
        <begin position="802"/>
        <end position="818"/>
    </location>
</feature>
<sequence>MPMPPPSQHHQYTSSPTALGLSLTHRRTLSTVSARPPSPTSSVLSEPARPRLSAGILTTTATSTLSSAAGRRKTARIAATITTNPAVCPDVAFSTASPPVSPLPLPRYPLKLAAACQNAPVVKSPLNPNANASADPSPALYPLAAPRMPSYDPQRPPVLASTRQSSIARNANKPPLTPKLASSRSQTPLHHSPSVIGSRRDPPTLTPRASSRQIRVDSNHSTPTITPRLPKVSDDYWETRSTAGTPEDTPKGPVVNVTSPSDAGTPGRSDKDLDSKFFYASDAHAQKKAQQQHYQQPQPQPQQQQQQQQQQQHRAQPTPTASNFFYANGNSVASPQGPLSPPLASPAAPDSLNSKFVYANGTPELQPAPKISPARHKRSGSVVSTASRAPTGAARPTSPAKPTQCSQLPSTRTSTPSLVSPKSPTVNLASQAGPRRVSGELPLRAPKQDRPKSATPAELSVSGRRISSHSSLPSSGSASPTNNRPVSLPGPGFASLAQVAEDFAASDDSHGPSLANPNRTSQDNEVDDIVANARRERKVQDLEITNASLAAINRSLERQLRKQTAELRRYQRLSRAGRLSFMPSDTPVEGGVLAKAGKSLDDLDEDDDDDFLSAEEPSPSDISDEEEEEEDDDDLSDNLSGVEEAPAATMTAPSQPTESRGMPEKPVVDGQTDSNSNINISNSENPNTELNIKEIEKKHRRIQRAKRDERRLQLDLTRHQQLLITSQKINQSIRRCLNWTEELIKEGQRALAYKVNVSDVSLGGRVLAPEEVERRERGIEGDEDDGDADGGVFYGVGGRTETEEESEMESEEETDEEEERPRSKAAQDRDSGIDFPADDGIVGVEGKRISLPN</sequence>
<accession>G0SAU9</accession>
<keyword evidence="1" id="KW-0175">Coiled coil</keyword>